<comment type="caution">
    <text evidence="3">The sequence shown here is derived from an EMBL/GenBank/DDBJ whole genome shotgun (WGS) entry which is preliminary data.</text>
</comment>
<feature type="domain" description="Xylanolytic transcriptional activator regulatory" evidence="2">
    <location>
        <begin position="145"/>
        <end position="220"/>
    </location>
</feature>
<dbReference type="Proteomes" id="UP000593566">
    <property type="component" value="Unassembled WGS sequence"/>
</dbReference>
<evidence type="ECO:0000313" key="4">
    <source>
        <dbReference type="Proteomes" id="UP000593566"/>
    </source>
</evidence>
<dbReference type="GO" id="GO:0003677">
    <property type="term" value="F:DNA binding"/>
    <property type="evidence" value="ECO:0007669"/>
    <property type="project" value="InterPro"/>
</dbReference>
<sequence length="503" mass="55951">MVEGLNVRLSPLRSPAPEYMGDGAGIQPKFATDFAPAMDLGADVEMPNPRFEDLAVISFQPQVYKSSSLEERPSIDTVYTSNFFSSFWPSHPFLPSSRHIEDYLRGSEGTSLIHAINYIGSLYACAGNSQLQTMTFPQKLHEYPQNIFAVQSLILLAISSHMFDNPTQAQAFLHTAIEIALAIRLHRQDFDTRLGKGSCAMAESWRRTWWELYILDIMFAGLNQTSNMWLKDAHPGARSLAEFNCRFFAEEEIEYSSFSYRIAAARALSGIISVSIAPSLQAPPSYTEAELVLENLVLHLPKHMQSFVNIDGSINEILFQTHMMIHAPRSILAASGLIHQITCAPNAATWHSESILHHTKKTVDAADGICQMISAPPSLFSRTPFFVCAVALQAIVHLSAYGIAGWSQKRPLMQQQIQMSIGALKKLSEIWEVASIVLSQIKCVARAVLDPPRNVRSPDDRRDTTSAHHSLKEAGIAETLPANFEDLVQGNDESWFNDFLAQN</sequence>
<dbReference type="CDD" id="cd12148">
    <property type="entry name" value="fungal_TF_MHR"/>
    <property type="match status" value="1"/>
</dbReference>
<accession>A0A8H6F8K5</accession>
<keyword evidence="1" id="KW-0539">Nucleus</keyword>
<evidence type="ECO:0000313" key="3">
    <source>
        <dbReference type="EMBL" id="KAF6218629.1"/>
    </source>
</evidence>
<dbReference type="GO" id="GO:0006351">
    <property type="term" value="P:DNA-templated transcription"/>
    <property type="evidence" value="ECO:0007669"/>
    <property type="project" value="InterPro"/>
</dbReference>
<dbReference type="RefSeq" id="XP_037148064.1">
    <property type="nucleotide sequence ID" value="XM_037296883.1"/>
</dbReference>
<keyword evidence="4" id="KW-1185">Reference proteome</keyword>
<dbReference type="GO" id="GO:0008270">
    <property type="term" value="F:zinc ion binding"/>
    <property type="evidence" value="ECO:0007669"/>
    <property type="project" value="InterPro"/>
</dbReference>
<dbReference type="PANTHER" id="PTHR47431">
    <property type="entry name" value="ZN(II)2CYS6 TRANSCRIPTION FACTOR (EUROFUNG)-RELATED"/>
    <property type="match status" value="1"/>
</dbReference>
<evidence type="ECO:0000259" key="2">
    <source>
        <dbReference type="Pfam" id="PF04082"/>
    </source>
</evidence>
<evidence type="ECO:0000256" key="1">
    <source>
        <dbReference type="ARBA" id="ARBA00023242"/>
    </source>
</evidence>
<dbReference type="InterPro" id="IPR007219">
    <property type="entry name" value="XnlR_reg_dom"/>
</dbReference>
<dbReference type="GeneID" id="59334385"/>
<dbReference type="PANTHER" id="PTHR47431:SF1">
    <property type="entry name" value="ZN(II)2CYS6 TRANSCRIPTION FACTOR (EUROFUNG)"/>
    <property type="match status" value="1"/>
</dbReference>
<reference evidence="3 4" key="1">
    <citation type="journal article" date="2020" name="Genomics">
        <title>Complete, high-quality genomes from long-read metagenomic sequencing of two wolf lichen thalli reveals enigmatic genome architecture.</title>
        <authorList>
            <person name="McKenzie S.K."/>
            <person name="Walston R.F."/>
            <person name="Allen J.L."/>
        </authorList>
    </citation>
    <scope>NUCLEOTIDE SEQUENCE [LARGE SCALE GENOMIC DNA]</scope>
    <source>
        <strain evidence="3">WasteWater1</strain>
    </source>
</reference>
<dbReference type="EMBL" id="JACCJB010000022">
    <property type="protein sequence ID" value="KAF6218629.1"/>
    <property type="molecule type" value="Genomic_DNA"/>
</dbReference>
<dbReference type="AlphaFoldDB" id="A0A8H6F8K5"/>
<gene>
    <name evidence="3" type="ORF">HO133_005980</name>
</gene>
<organism evidence="3 4">
    <name type="scientific">Letharia lupina</name>
    <dbReference type="NCBI Taxonomy" id="560253"/>
    <lineage>
        <taxon>Eukaryota</taxon>
        <taxon>Fungi</taxon>
        <taxon>Dikarya</taxon>
        <taxon>Ascomycota</taxon>
        <taxon>Pezizomycotina</taxon>
        <taxon>Lecanoromycetes</taxon>
        <taxon>OSLEUM clade</taxon>
        <taxon>Lecanoromycetidae</taxon>
        <taxon>Lecanorales</taxon>
        <taxon>Lecanorineae</taxon>
        <taxon>Parmeliaceae</taxon>
        <taxon>Letharia</taxon>
    </lineage>
</organism>
<protein>
    <recommendedName>
        <fullName evidence="2">Xylanolytic transcriptional activator regulatory domain-containing protein</fullName>
    </recommendedName>
</protein>
<name>A0A8H6F8K5_9LECA</name>
<dbReference type="Pfam" id="PF04082">
    <property type="entry name" value="Fungal_trans"/>
    <property type="match status" value="1"/>
</dbReference>
<proteinExistence type="predicted"/>